<proteinExistence type="predicted"/>
<accession>A0A7S7NRB5</accession>
<name>A0A7S7NRB5_PALFE</name>
<reference evidence="2 3" key="1">
    <citation type="submission" date="2020-10" db="EMBL/GenBank/DDBJ databases">
        <title>Complete genome sequence of Paludibaculum fermentans P105T, a facultatively anaerobic acidobacterium capable of dissimilatory Fe(III) reduction.</title>
        <authorList>
            <person name="Dedysh S.N."/>
            <person name="Beletsky A.V."/>
            <person name="Kulichevskaya I.S."/>
            <person name="Mardanov A.V."/>
            <person name="Ravin N.V."/>
        </authorList>
    </citation>
    <scope>NUCLEOTIDE SEQUENCE [LARGE SCALE GENOMIC DNA]</scope>
    <source>
        <strain evidence="2 3">P105</strain>
    </source>
</reference>
<feature type="compositionally biased region" description="Basic and acidic residues" evidence="1">
    <location>
        <begin position="1"/>
        <end position="10"/>
    </location>
</feature>
<evidence type="ECO:0000313" key="2">
    <source>
        <dbReference type="EMBL" id="QOY88347.1"/>
    </source>
</evidence>
<dbReference type="KEGG" id="pfer:IRI77_37395"/>
<dbReference type="EMBL" id="CP063849">
    <property type="protein sequence ID" value="QOY88347.1"/>
    <property type="molecule type" value="Genomic_DNA"/>
</dbReference>
<evidence type="ECO:0000313" key="3">
    <source>
        <dbReference type="Proteomes" id="UP000593892"/>
    </source>
</evidence>
<organism evidence="2 3">
    <name type="scientific">Paludibaculum fermentans</name>
    <dbReference type="NCBI Taxonomy" id="1473598"/>
    <lineage>
        <taxon>Bacteria</taxon>
        <taxon>Pseudomonadati</taxon>
        <taxon>Acidobacteriota</taxon>
        <taxon>Terriglobia</taxon>
        <taxon>Bryobacterales</taxon>
        <taxon>Bryobacteraceae</taxon>
        <taxon>Paludibaculum</taxon>
    </lineage>
</organism>
<dbReference type="Proteomes" id="UP000593892">
    <property type="component" value="Chromosome"/>
</dbReference>
<feature type="region of interest" description="Disordered" evidence="1">
    <location>
        <begin position="1"/>
        <end position="32"/>
    </location>
</feature>
<dbReference type="RefSeq" id="WP_194450010.1">
    <property type="nucleotide sequence ID" value="NZ_CP063849.1"/>
</dbReference>
<sequence>MQGWIHSHEEDSGETMVFRPESHPFPPSRGRYGFTLKPGGVMTGSGPSAADVPLSGDIGTWSVREEDLFLEGIGEGRRHYKIEAVSKDKLVLRQVK</sequence>
<keyword evidence="3" id="KW-1185">Reference proteome</keyword>
<evidence type="ECO:0000256" key="1">
    <source>
        <dbReference type="SAM" id="MobiDB-lite"/>
    </source>
</evidence>
<protein>
    <recommendedName>
        <fullName evidence="4">Lipocalin-like domain-containing protein</fullName>
    </recommendedName>
</protein>
<evidence type="ECO:0008006" key="4">
    <source>
        <dbReference type="Google" id="ProtNLM"/>
    </source>
</evidence>
<gene>
    <name evidence="2" type="ORF">IRI77_37395</name>
</gene>
<dbReference type="AlphaFoldDB" id="A0A7S7NRB5"/>